<feature type="binding site" evidence="5">
    <location>
        <position position="91"/>
    </location>
    <ligand>
        <name>ATP</name>
        <dbReference type="ChEBI" id="CHEBI:30616"/>
    </ligand>
</feature>
<feature type="compositionally biased region" description="Acidic residues" evidence="6">
    <location>
        <begin position="1"/>
        <end position="10"/>
    </location>
</feature>
<organism evidence="9 10">
    <name type="scientific">Eiseniibacteriota bacterium</name>
    <dbReference type="NCBI Taxonomy" id="2212470"/>
    <lineage>
        <taxon>Bacteria</taxon>
        <taxon>Candidatus Eiseniibacteriota</taxon>
    </lineage>
</organism>
<dbReference type="CDD" id="cd02859">
    <property type="entry name" value="E_set_AMPKbeta_like_N"/>
    <property type="match status" value="1"/>
</dbReference>
<dbReference type="PROSITE" id="PS00108">
    <property type="entry name" value="PROTEIN_KINASE_ST"/>
    <property type="match status" value="1"/>
</dbReference>
<feature type="transmembrane region" description="Helical" evidence="7">
    <location>
        <begin position="958"/>
        <end position="977"/>
    </location>
</feature>
<feature type="transmembrane region" description="Helical" evidence="7">
    <location>
        <begin position="935"/>
        <end position="953"/>
    </location>
</feature>
<feature type="transmembrane region" description="Helical" evidence="7">
    <location>
        <begin position="983"/>
        <end position="1005"/>
    </location>
</feature>
<feature type="transmembrane region" description="Helical" evidence="7">
    <location>
        <begin position="829"/>
        <end position="852"/>
    </location>
</feature>
<evidence type="ECO:0000256" key="1">
    <source>
        <dbReference type="ARBA" id="ARBA00022679"/>
    </source>
</evidence>
<dbReference type="InterPro" id="IPR008271">
    <property type="entry name" value="Ser/Thr_kinase_AS"/>
</dbReference>
<dbReference type="PANTHER" id="PTHR43289">
    <property type="entry name" value="MITOGEN-ACTIVATED PROTEIN KINASE KINASE KINASE 20-RELATED"/>
    <property type="match status" value="1"/>
</dbReference>
<dbReference type="GO" id="GO:0004674">
    <property type="term" value="F:protein serine/threonine kinase activity"/>
    <property type="evidence" value="ECO:0007669"/>
    <property type="project" value="TreeGrafter"/>
</dbReference>
<dbReference type="InterPro" id="IPR004193">
    <property type="entry name" value="Glyco_hydro_13_N"/>
</dbReference>
<keyword evidence="3 9" id="KW-0418">Kinase</keyword>
<dbReference type="SMART" id="SM00220">
    <property type="entry name" value="S_TKc"/>
    <property type="match status" value="1"/>
</dbReference>
<keyword evidence="4 5" id="KW-0067">ATP-binding</keyword>
<evidence type="ECO:0000313" key="9">
    <source>
        <dbReference type="EMBL" id="MBU2691279.1"/>
    </source>
</evidence>
<dbReference type="GO" id="GO:0005975">
    <property type="term" value="P:carbohydrate metabolic process"/>
    <property type="evidence" value="ECO:0007669"/>
    <property type="project" value="InterPro"/>
</dbReference>
<dbReference type="PROSITE" id="PS50011">
    <property type="entry name" value="PROTEIN_KINASE_DOM"/>
    <property type="match status" value="1"/>
</dbReference>
<dbReference type="InterPro" id="IPR017441">
    <property type="entry name" value="Protein_kinase_ATP_BS"/>
</dbReference>
<evidence type="ECO:0000313" key="10">
    <source>
        <dbReference type="Proteomes" id="UP000777784"/>
    </source>
</evidence>
<dbReference type="InterPro" id="IPR013783">
    <property type="entry name" value="Ig-like_fold"/>
</dbReference>
<keyword evidence="2 5" id="KW-0547">Nucleotide-binding</keyword>
<dbReference type="GO" id="GO:0005524">
    <property type="term" value="F:ATP binding"/>
    <property type="evidence" value="ECO:0007669"/>
    <property type="project" value="UniProtKB-UniRule"/>
</dbReference>
<feature type="transmembrane region" description="Helical" evidence="7">
    <location>
        <begin position="706"/>
        <end position="727"/>
    </location>
</feature>
<evidence type="ECO:0000256" key="7">
    <source>
        <dbReference type="SAM" id="Phobius"/>
    </source>
</evidence>
<evidence type="ECO:0000256" key="2">
    <source>
        <dbReference type="ARBA" id="ARBA00022741"/>
    </source>
</evidence>
<dbReference type="CDD" id="cd14014">
    <property type="entry name" value="STKc_PknB_like"/>
    <property type="match status" value="1"/>
</dbReference>
<dbReference type="Gene3D" id="2.60.40.10">
    <property type="entry name" value="Immunoglobulins"/>
    <property type="match status" value="1"/>
</dbReference>
<evidence type="ECO:0000256" key="6">
    <source>
        <dbReference type="SAM" id="MobiDB-lite"/>
    </source>
</evidence>
<dbReference type="Pfam" id="PF02922">
    <property type="entry name" value="CBM_48"/>
    <property type="match status" value="1"/>
</dbReference>
<comment type="caution">
    <text evidence="9">The sequence shown here is derived from an EMBL/GenBank/DDBJ whole genome shotgun (WGS) entry which is preliminary data.</text>
</comment>
<evidence type="ECO:0000259" key="8">
    <source>
        <dbReference type="PROSITE" id="PS50011"/>
    </source>
</evidence>
<dbReference type="PANTHER" id="PTHR43289:SF6">
    <property type="entry name" value="SERINE_THREONINE-PROTEIN KINASE NEKL-3"/>
    <property type="match status" value="1"/>
</dbReference>
<dbReference type="GO" id="GO:0004553">
    <property type="term" value="F:hydrolase activity, hydrolyzing O-glycosyl compounds"/>
    <property type="evidence" value="ECO:0007669"/>
    <property type="project" value="InterPro"/>
</dbReference>
<feature type="domain" description="Protein kinase" evidence="8">
    <location>
        <begin position="62"/>
        <end position="323"/>
    </location>
</feature>
<dbReference type="SUPFAM" id="SSF81296">
    <property type="entry name" value="E set domains"/>
    <property type="match status" value="1"/>
</dbReference>
<sequence>MQGGEDDEDPRGDNRGHPDFDEKTINSGSAGNGPLDSGSIGADPISAEHGRFIPGTVFAKRYRIVSLIGRGGMGEVYRADDLELGSPVALKLLPYNLAGQKAALDLLRSEVRIARQVTHPNVCRIYDIGESDGQYFISMEYIDGEDLASVIRRMGRPTEEKALNIARQICSGLSAAHDIGVLHRDLKPANIMLDGRGRIRIMDFGLAGLAKDLTSPGKIAGTPQYMAPEQLSGQGVTLRSDVYSLGLVLFELFTGRRAYEVETVKGLQKLHETGPPSSVSDLVRGIDPLIEQLIARCLSRLPAERPSSAQAVAISLPGGDPLAAAIAAGETPSPEMVAAAGGKGALSPLVRLGLLLGTLISILILAFLDMRPPLLQVSPHEKSPEILKNRAREIINRFGYEEKPQHSGLGFKYRWAYIDRLAERLDFKDPLQAIEQARPTSLWFWYRQSQHAMTAQEVFRASLMSNVPGVHERGMISATIDLDGRVMEFRAIPEDPYHPVEWIRDPQNPDTILTDQGNTNSLLIIDTEGRVIGTDGSPRSLAPGNTITYRGPPLAVAGEILFCFNAPEAEQVYLSGDFNNWSQKLDAMTRGVDGVWRIALPLPPGNHSYKYVLRTAVEPVHWPEILEAAGYEPDRFTKSAPLYIPQTSYDEIVSWKGSISDNPNVPLCIEAASLDGKIVLFQTTFWGGILPATMEAAAHLSVRGSWWNIFSLIFLGFIILTAIYYARQNVKLGKSDRRSATKLAILVFFVFFVRELCSAPHYPNFSVEIEVLINSLIGISGVALLLAGFVWLIYVVVEPYMRRHSPERITSWNRLLAGRWKDPLVGRDLLIGSTMAAAMALIEPIYLSLLPFLSTRKIVGQFNWQTLLGGRYALAGVPDVIIKTLPIGLLFLVLFPVLKVVARKDWIVALIIFLFIGIGQVQSAIDDYGTGAPTIYYIIGFALVASTFISFLIIRLRLLAFVAALWILNILNTFPISLDLTTWYAGTSIFGFLLLAALPLFGYWTSKGSGASLDMAARNR</sequence>
<dbReference type="EMBL" id="JAHJDP010000053">
    <property type="protein sequence ID" value="MBU2691279.1"/>
    <property type="molecule type" value="Genomic_DNA"/>
</dbReference>
<keyword evidence="7" id="KW-0472">Membrane</keyword>
<accession>A0A948RZW5</accession>
<keyword evidence="1" id="KW-0808">Transferase</keyword>
<feature type="transmembrane region" description="Helical" evidence="7">
    <location>
        <begin position="906"/>
        <end position="923"/>
    </location>
</feature>
<feature type="compositionally biased region" description="Basic and acidic residues" evidence="6">
    <location>
        <begin position="11"/>
        <end position="24"/>
    </location>
</feature>
<dbReference type="AlphaFoldDB" id="A0A948RZW5"/>
<feature type="transmembrane region" description="Helical" evidence="7">
    <location>
        <begin position="872"/>
        <end position="894"/>
    </location>
</feature>
<name>A0A948RZW5_UNCEI</name>
<dbReference type="InterPro" id="IPR011009">
    <property type="entry name" value="Kinase-like_dom_sf"/>
</dbReference>
<feature type="transmembrane region" description="Helical" evidence="7">
    <location>
        <begin position="739"/>
        <end position="756"/>
    </location>
</feature>
<gene>
    <name evidence="9" type="ORF">KJ970_10140</name>
</gene>
<dbReference type="SUPFAM" id="SSF56112">
    <property type="entry name" value="Protein kinase-like (PK-like)"/>
    <property type="match status" value="1"/>
</dbReference>
<dbReference type="InterPro" id="IPR014756">
    <property type="entry name" value="Ig_E-set"/>
</dbReference>
<feature type="region of interest" description="Disordered" evidence="6">
    <location>
        <begin position="1"/>
        <end position="41"/>
    </location>
</feature>
<reference evidence="9" key="1">
    <citation type="submission" date="2021-05" db="EMBL/GenBank/DDBJ databases">
        <title>Energy efficiency and biological interactions define the core microbiome of deep oligotrophic groundwater.</title>
        <authorList>
            <person name="Mehrshad M."/>
            <person name="Lopez-Fernandez M."/>
            <person name="Bell E."/>
            <person name="Bernier-Latmani R."/>
            <person name="Bertilsson S."/>
            <person name="Dopson M."/>
        </authorList>
    </citation>
    <scope>NUCLEOTIDE SEQUENCE</scope>
    <source>
        <strain evidence="9">Modern_marine.mb.64</strain>
    </source>
</reference>
<dbReference type="Gene3D" id="1.10.510.10">
    <property type="entry name" value="Transferase(Phosphotransferase) domain 1"/>
    <property type="match status" value="1"/>
</dbReference>
<protein>
    <submittedName>
        <fullName evidence="9">Protein kinase</fullName>
    </submittedName>
</protein>
<evidence type="ECO:0000256" key="5">
    <source>
        <dbReference type="PROSITE-ProRule" id="PRU10141"/>
    </source>
</evidence>
<dbReference type="Proteomes" id="UP000777784">
    <property type="component" value="Unassembled WGS sequence"/>
</dbReference>
<feature type="transmembrane region" description="Helical" evidence="7">
    <location>
        <begin position="776"/>
        <end position="797"/>
    </location>
</feature>
<dbReference type="PROSITE" id="PS00107">
    <property type="entry name" value="PROTEIN_KINASE_ATP"/>
    <property type="match status" value="1"/>
</dbReference>
<keyword evidence="7" id="KW-0812">Transmembrane</keyword>
<evidence type="ECO:0000256" key="3">
    <source>
        <dbReference type="ARBA" id="ARBA00022777"/>
    </source>
</evidence>
<keyword evidence="7" id="KW-1133">Transmembrane helix</keyword>
<evidence type="ECO:0000256" key="4">
    <source>
        <dbReference type="ARBA" id="ARBA00022840"/>
    </source>
</evidence>
<dbReference type="InterPro" id="IPR000719">
    <property type="entry name" value="Prot_kinase_dom"/>
</dbReference>
<dbReference type="Pfam" id="PF00069">
    <property type="entry name" value="Pkinase"/>
    <property type="match status" value="1"/>
</dbReference>
<proteinExistence type="predicted"/>
<dbReference type="Gene3D" id="3.30.200.20">
    <property type="entry name" value="Phosphorylase Kinase, domain 1"/>
    <property type="match status" value="1"/>
</dbReference>